<dbReference type="Gramene" id="Zm00001eb298380_T001">
    <property type="protein sequence ID" value="Zm00001eb298380_P001"/>
    <property type="gene ID" value="Zm00001eb298380"/>
</dbReference>
<dbReference type="InParanoid" id="A0A804Q4K2"/>
<name>A0A804Q4K2_MAIZE</name>
<evidence type="ECO:0000313" key="1">
    <source>
        <dbReference type="EnsemblPlants" id="Zm00001eb298380_P001"/>
    </source>
</evidence>
<reference evidence="1" key="3">
    <citation type="submission" date="2021-05" db="UniProtKB">
        <authorList>
            <consortium name="EnsemblPlants"/>
        </authorList>
    </citation>
    <scope>IDENTIFICATION</scope>
    <source>
        <strain evidence="1">cv. B73</strain>
    </source>
</reference>
<protein>
    <submittedName>
        <fullName evidence="1">Uncharacterized protein</fullName>
    </submittedName>
</protein>
<reference evidence="1" key="2">
    <citation type="submission" date="2019-07" db="EMBL/GenBank/DDBJ databases">
        <authorList>
            <person name="Seetharam A."/>
            <person name="Woodhouse M."/>
            <person name="Cannon E."/>
        </authorList>
    </citation>
    <scope>NUCLEOTIDE SEQUENCE [LARGE SCALE GENOMIC DNA]</scope>
    <source>
        <strain evidence="1">cv. B73</strain>
    </source>
</reference>
<dbReference type="Proteomes" id="UP000007305">
    <property type="component" value="Chromosome 7"/>
</dbReference>
<proteinExistence type="predicted"/>
<dbReference type="EnsemblPlants" id="Zm00001eb298380_T001">
    <property type="protein sequence ID" value="Zm00001eb298380_P001"/>
    <property type="gene ID" value="Zm00001eb298380"/>
</dbReference>
<accession>A0A804Q4K2</accession>
<dbReference type="AlphaFoldDB" id="A0A804Q4K2"/>
<reference evidence="2" key="1">
    <citation type="submission" date="2015-12" db="EMBL/GenBank/DDBJ databases">
        <title>Update maize B73 reference genome by single molecule sequencing technologies.</title>
        <authorList>
            <consortium name="Maize Genome Sequencing Project"/>
            <person name="Ware D."/>
        </authorList>
    </citation>
    <scope>NUCLEOTIDE SEQUENCE [LARGE SCALE GENOMIC DNA]</scope>
    <source>
        <strain evidence="2">cv. B73</strain>
    </source>
</reference>
<keyword evidence="2" id="KW-1185">Reference proteome</keyword>
<evidence type="ECO:0000313" key="2">
    <source>
        <dbReference type="Proteomes" id="UP000007305"/>
    </source>
</evidence>
<sequence length="126" mass="13934">MKTRTPNFTTAVQPCRYYPMANKQIFRSTEPGYWLAPRVPRKLGILSLPVKREPGTEQEDGTVFMVAATKPFTQMVMVARSSQPSCAASLLKQNHNSHVAHSTYVATSLENLVSGVTLIATNLPKQ</sequence>
<organism evidence="1 2">
    <name type="scientific">Zea mays</name>
    <name type="common">Maize</name>
    <dbReference type="NCBI Taxonomy" id="4577"/>
    <lineage>
        <taxon>Eukaryota</taxon>
        <taxon>Viridiplantae</taxon>
        <taxon>Streptophyta</taxon>
        <taxon>Embryophyta</taxon>
        <taxon>Tracheophyta</taxon>
        <taxon>Spermatophyta</taxon>
        <taxon>Magnoliopsida</taxon>
        <taxon>Liliopsida</taxon>
        <taxon>Poales</taxon>
        <taxon>Poaceae</taxon>
        <taxon>PACMAD clade</taxon>
        <taxon>Panicoideae</taxon>
        <taxon>Andropogonodae</taxon>
        <taxon>Andropogoneae</taxon>
        <taxon>Tripsacinae</taxon>
        <taxon>Zea</taxon>
    </lineage>
</organism>